<feature type="transmembrane region" description="Helical" evidence="1">
    <location>
        <begin position="116"/>
        <end position="135"/>
    </location>
</feature>
<name>A0A1S1NHW5_9MYCO</name>
<comment type="caution">
    <text evidence="2">The sequence shown here is derived from an EMBL/GenBank/DDBJ whole genome shotgun (WGS) entry which is preliminary data.</text>
</comment>
<dbReference type="EMBL" id="MLQM01000078">
    <property type="protein sequence ID" value="OHV03438.1"/>
    <property type="molecule type" value="Genomic_DNA"/>
</dbReference>
<proteinExistence type="predicted"/>
<protein>
    <submittedName>
        <fullName evidence="2">Uncharacterized protein</fullName>
    </submittedName>
</protein>
<sequence>MSIRVSLWPWWARFLVLACLCAAGLSLLAAFGSVGGSWSQAAPGIGLVSLAVGAVGAAASQRSHRAYTEAVDGVSAADRSAALTAILRGPLPTTPAVRAATTRVGKVYLDTAERSWSMIVVTAPILVLLFAVVAVAEVQAGEPTAAAPYGVLALLIAAGTAWSWYMPRQVRRRLDLLL</sequence>
<organism evidence="2 3">
    <name type="scientific">Mycobacterium talmoniae</name>
    <dbReference type="NCBI Taxonomy" id="1858794"/>
    <lineage>
        <taxon>Bacteria</taxon>
        <taxon>Bacillati</taxon>
        <taxon>Actinomycetota</taxon>
        <taxon>Actinomycetes</taxon>
        <taxon>Mycobacteriales</taxon>
        <taxon>Mycobacteriaceae</taxon>
        <taxon>Mycobacterium</taxon>
    </lineage>
</organism>
<feature type="transmembrane region" description="Helical" evidence="1">
    <location>
        <begin position="40"/>
        <end position="59"/>
    </location>
</feature>
<gene>
    <name evidence="2" type="ORF">BKN37_15070</name>
</gene>
<keyword evidence="1" id="KW-0472">Membrane</keyword>
<feature type="transmembrane region" description="Helical" evidence="1">
    <location>
        <begin position="147"/>
        <end position="165"/>
    </location>
</feature>
<evidence type="ECO:0000256" key="1">
    <source>
        <dbReference type="SAM" id="Phobius"/>
    </source>
</evidence>
<evidence type="ECO:0000313" key="2">
    <source>
        <dbReference type="EMBL" id="OHV03438.1"/>
    </source>
</evidence>
<dbReference type="Proteomes" id="UP000179734">
    <property type="component" value="Unassembled WGS sequence"/>
</dbReference>
<dbReference type="AlphaFoldDB" id="A0A1S1NHW5"/>
<evidence type="ECO:0000313" key="3">
    <source>
        <dbReference type="Proteomes" id="UP000179734"/>
    </source>
</evidence>
<dbReference type="RefSeq" id="WP_071027230.1">
    <property type="nucleotide sequence ID" value="NZ_MLQM01000078.1"/>
</dbReference>
<keyword evidence="1" id="KW-1133">Transmembrane helix</keyword>
<keyword evidence="3" id="KW-1185">Reference proteome</keyword>
<keyword evidence="1" id="KW-0812">Transmembrane</keyword>
<accession>A0A1S1NHW5</accession>
<reference evidence="2 3" key="1">
    <citation type="submission" date="2016-10" db="EMBL/GenBank/DDBJ databases">
        <title>Genome sequence of Mycobacterium talmonii.</title>
        <authorList>
            <person name="Greninger A.L."/>
            <person name="Elliott B."/>
            <person name="Vasireddy S."/>
            <person name="Vasireddy R."/>
        </authorList>
    </citation>
    <scope>NUCLEOTIDE SEQUENCE [LARGE SCALE GENOMIC DNA]</scope>
    <source>
        <strain evidence="3">NE-TNMC-100812</strain>
    </source>
</reference>